<protein>
    <submittedName>
        <fullName evidence="2">Uncharacterized protein</fullName>
    </submittedName>
</protein>
<dbReference type="AlphaFoldDB" id="A0A1F5Z913"/>
<feature type="transmembrane region" description="Helical" evidence="1">
    <location>
        <begin position="130"/>
        <end position="153"/>
    </location>
</feature>
<evidence type="ECO:0000313" key="2">
    <source>
        <dbReference type="EMBL" id="OGG08946.1"/>
    </source>
</evidence>
<dbReference type="Proteomes" id="UP000176854">
    <property type="component" value="Unassembled WGS sequence"/>
</dbReference>
<keyword evidence="1" id="KW-0812">Transmembrane</keyword>
<sequence length="272" mass="30723">MKKFRFSLLLLLIYTLILVGFFINRGEQQVVINKIIYLLGPIISLVAGGITLHRLGWQGKRATVIKYIMMALGLWFLGEMVTMFMILMGKEPYPSLADVFFLIGYGVFSFAVVSEAKLFELNWNRLDRFLLIILCIVFALIVGIVGYISVIGYKPSESLLSNLTTVSWSIGDIIMGGLGLVLLAMMWQYKNSIAKNAWVWFMAATMVNLFADTIYNLNPEAISNGSILTIILDSFWVGAYLLFAGYFLEIYKDIQWAQSKVSDSKELHKSES</sequence>
<accession>A0A1F5Z913</accession>
<keyword evidence="1" id="KW-0472">Membrane</keyword>
<organism evidence="2 3">
    <name type="scientific">Candidatus Gottesmanbacteria bacterium RBG_16_43_7</name>
    <dbReference type="NCBI Taxonomy" id="1798373"/>
    <lineage>
        <taxon>Bacteria</taxon>
        <taxon>Candidatus Gottesmaniibacteriota</taxon>
    </lineage>
</organism>
<feature type="transmembrane region" description="Helical" evidence="1">
    <location>
        <begin position="99"/>
        <end position="118"/>
    </location>
</feature>
<feature type="transmembrane region" description="Helical" evidence="1">
    <location>
        <begin position="7"/>
        <end position="23"/>
    </location>
</feature>
<feature type="transmembrane region" description="Helical" evidence="1">
    <location>
        <begin position="67"/>
        <end position="87"/>
    </location>
</feature>
<comment type="caution">
    <text evidence="2">The sequence shown here is derived from an EMBL/GenBank/DDBJ whole genome shotgun (WGS) entry which is preliminary data.</text>
</comment>
<evidence type="ECO:0000313" key="3">
    <source>
        <dbReference type="Proteomes" id="UP000176854"/>
    </source>
</evidence>
<proteinExistence type="predicted"/>
<reference evidence="2 3" key="1">
    <citation type="journal article" date="2016" name="Nat. Commun.">
        <title>Thousands of microbial genomes shed light on interconnected biogeochemical processes in an aquifer system.</title>
        <authorList>
            <person name="Anantharaman K."/>
            <person name="Brown C.T."/>
            <person name="Hug L.A."/>
            <person name="Sharon I."/>
            <person name="Castelle C.J."/>
            <person name="Probst A.J."/>
            <person name="Thomas B.C."/>
            <person name="Singh A."/>
            <person name="Wilkins M.J."/>
            <person name="Karaoz U."/>
            <person name="Brodie E.L."/>
            <person name="Williams K.H."/>
            <person name="Hubbard S.S."/>
            <person name="Banfield J.F."/>
        </authorList>
    </citation>
    <scope>NUCLEOTIDE SEQUENCE [LARGE SCALE GENOMIC DNA]</scope>
</reference>
<feature type="transmembrane region" description="Helical" evidence="1">
    <location>
        <begin position="35"/>
        <end position="55"/>
    </location>
</feature>
<keyword evidence="1" id="KW-1133">Transmembrane helix</keyword>
<dbReference type="STRING" id="1798373.A2154_03680"/>
<gene>
    <name evidence="2" type="ORF">A2154_03680</name>
</gene>
<evidence type="ECO:0000256" key="1">
    <source>
        <dbReference type="SAM" id="Phobius"/>
    </source>
</evidence>
<name>A0A1F5Z913_9BACT</name>
<feature type="transmembrane region" description="Helical" evidence="1">
    <location>
        <begin position="165"/>
        <end position="185"/>
    </location>
</feature>
<feature type="transmembrane region" description="Helical" evidence="1">
    <location>
        <begin position="227"/>
        <end position="248"/>
    </location>
</feature>
<feature type="transmembrane region" description="Helical" evidence="1">
    <location>
        <begin position="197"/>
        <end position="215"/>
    </location>
</feature>
<dbReference type="EMBL" id="MFJC01000036">
    <property type="protein sequence ID" value="OGG08946.1"/>
    <property type="molecule type" value="Genomic_DNA"/>
</dbReference>